<organism evidence="2 3">
    <name type="scientific">Streblomastix strix</name>
    <dbReference type="NCBI Taxonomy" id="222440"/>
    <lineage>
        <taxon>Eukaryota</taxon>
        <taxon>Metamonada</taxon>
        <taxon>Preaxostyla</taxon>
        <taxon>Oxymonadida</taxon>
        <taxon>Streblomastigidae</taxon>
        <taxon>Streblomastix</taxon>
    </lineage>
</organism>
<feature type="compositionally biased region" description="Acidic residues" evidence="1">
    <location>
        <begin position="234"/>
        <end position="248"/>
    </location>
</feature>
<comment type="caution">
    <text evidence="2">The sequence shown here is derived from an EMBL/GenBank/DDBJ whole genome shotgun (WGS) entry which is preliminary data.</text>
</comment>
<sequence length="329" mass="38249">MDTKRTCVICGQECSLRCAACKAKDDDSEDEDESSSEGVDEKGQKEIQIEIPKFPLSPENLQKAVKAAKLLWKIGDDESEIFDPEILAKHMPYKFIPFISYFLDLALYCIAHPKQNPPSIYNIDGQFSYLWFYFLKNDWMNVFEIEDCFHDFYPKLLEALILPGTPEYCRWLFIDIWDYSIKWHFQDSIAYKYNYPSTLIRASEAQSGTEFARKMMSSVQSILDQKQTLSDCDSDDIDEEQDNIDDGNDQMQKTNFNQNIGKKKKKVSELQMIIRNLKESGSVEILKRLLKQKSGEYRLDSIASEILSKYSKDLESTPQSKKNKSKRKK</sequence>
<evidence type="ECO:0000256" key="1">
    <source>
        <dbReference type="SAM" id="MobiDB-lite"/>
    </source>
</evidence>
<dbReference type="Proteomes" id="UP000324800">
    <property type="component" value="Unassembled WGS sequence"/>
</dbReference>
<gene>
    <name evidence="2" type="ORF">EZS28_010558</name>
</gene>
<evidence type="ECO:0000313" key="3">
    <source>
        <dbReference type="Proteomes" id="UP000324800"/>
    </source>
</evidence>
<evidence type="ECO:0000313" key="2">
    <source>
        <dbReference type="EMBL" id="KAA6393915.1"/>
    </source>
</evidence>
<feature type="region of interest" description="Disordered" evidence="1">
    <location>
        <begin position="234"/>
        <end position="254"/>
    </location>
</feature>
<feature type="compositionally biased region" description="Acidic residues" evidence="1">
    <location>
        <begin position="26"/>
        <end position="35"/>
    </location>
</feature>
<feature type="region of interest" description="Disordered" evidence="1">
    <location>
        <begin position="22"/>
        <end position="44"/>
    </location>
</feature>
<dbReference type="AlphaFoldDB" id="A0A5J4WHS8"/>
<dbReference type="EMBL" id="SNRW01002099">
    <property type="protein sequence ID" value="KAA6393915.1"/>
    <property type="molecule type" value="Genomic_DNA"/>
</dbReference>
<reference evidence="2 3" key="1">
    <citation type="submission" date="2019-03" db="EMBL/GenBank/DDBJ databases">
        <title>Single cell metagenomics reveals metabolic interactions within the superorganism composed of flagellate Streblomastix strix and complex community of Bacteroidetes bacteria on its surface.</title>
        <authorList>
            <person name="Treitli S.C."/>
            <person name="Kolisko M."/>
            <person name="Husnik F."/>
            <person name="Keeling P."/>
            <person name="Hampl V."/>
        </authorList>
    </citation>
    <scope>NUCLEOTIDE SEQUENCE [LARGE SCALE GENOMIC DNA]</scope>
    <source>
        <strain evidence="2">ST1C</strain>
    </source>
</reference>
<accession>A0A5J4WHS8</accession>
<proteinExistence type="predicted"/>
<protein>
    <submittedName>
        <fullName evidence="2">Uncharacterized protein</fullName>
    </submittedName>
</protein>
<feature type="region of interest" description="Disordered" evidence="1">
    <location>
        <begin position="310"/>
        <end position="329"/>
    </location>
</feature>
<name>A0A5J4WHS8_9EUKA</name>